<keyword evidence="9" id="KW-0732">Signal</keyword>
<evidence type="ECO:0000256" key="7">
    <source>
        <dbReference type="ARBA" id="ARBA00023049"/>
    </source>
</evidence>
<evidence type="ECO:0000259" key="11">
    <source>
        <dbReference type="Pfam" id="PF05193"/>
    </source>
</evidence>
<dbReference type="InterPro" id="IPR001431">
    <property type="entry name" value="Pept_M16_Zn_BS"/>
</dbReference>
<dbReference type="Pfam" id="PF05193">
    <property type="entry name" value="Peptidase_M16_C"/>
    <property type="match status" value="2"/>
</dbReference>
<feature type="domain" description="Peptidase M16 N-terminal" evidence="10">
    <location>
        <begin position="50"/>
        <end position="163"/>
    </location>
</feature>
<dbReference type="PANTHER" id="PTHR43690:SF17">
    <property type="entry name" value="PROTEIN YHJJ"/>
    <property type="match status" value="1"/>
</dbReference>
<feature type="signal peptide" evidence="9">
    <location>
        <begin position="1"/>
        <end position="28"/>
    </location>
</feature>
<name>A0ABM8ZUA8_9VIBR</name>
<sequence length="923" mass="103780">MKWMRAWSVLLILLIAGCASQVSEQQFAKDPDWHSGQLANGFRYHLRTVPGEVVSLRLGVHVGSLQEQDDQLGYAHFLEHMAFLGSSHFQPNDVISLFEKGGATFGPDINAYTNYQWTYYQLDLANRSQLQPALQWFADIGQGLHLNEQALENEKKVVAGEFRLRRPEHPTVDAQMYQYLVADSVFATRDPIGSKESIEALSRAKLKPFYQRWYQPQMLELIVTGDIDPTQLEPQIEAFFGSMQASTPDEEGLKPPVKQTLTHFPNQPLVMTVPEQNSAVFGLIYDLGSSSLMTHAEQQRLWLNQIAAKIITNRIIQSFDLQGVIYQFVDSPAYQVEQRIALVPQARFDASERTSVTKVMLQSLAQLRDQGITAQELDTALMDYQVSLNSIDQWWSETEAPEWANHKLYALNNGEMSQSKGDHAANLTDFIKRTDKNRVDAHIQALLSQQAQYLLGGQQGESLSQLKAKIADYEVLRLAPAIFALADGADYEIPVLPDVGDIVSTQVDATYPNLTRWQLSNGMEVTYLRDKQFHSDIYMVIGGVGGKSKLDPALFAAANMTIPVLYRSGLGKMSATQVEQLFQRKNSRLLPFIQESRHGFELHSNHAYFEDVLAVLQAYWLNAQPSEKAMKQVQAAMVQEAKQNQSAGLGRFYLAMNQKLFTAKSPNRMSTWQDLAAVTQTDISAVKAKLFEQSGHTKVVIVADLPAIEVANLMRKYIAVLPQSTAAPVTQIDDGFQALDGSNLVVEGNPESGEIYQLLLAGKGEAQNTAQDIFMADLLYRIVNKRLYNVVREQHGLDYSPEAYLITLDGGLHRTWMLSANIKKGEQALTDQAMREVFHSLSQGVSAQELATAKEQFTHDFATMDENGPMLTWFIWRYWIYDFGTEAIMDVPKALAQIDLDDFNQYVKSQFALPQQLSTNQFQ</sequence>
<dbReference type="PROSITE" id="PS00143">
    <property type="entry name" value="INSULINASE"/>
    <property type="match status" value="1"/>
</dbReference>
<dbReference type="SUPFAM" id="SSF63411">
    <property type="entry name" value="LuxS/MPP-like metallohydrolase"/>
    <property type="match status" value="3"/>
</dbReference>
<dbReference type="InterPro" id="IPR011249">
    <property type="entry name" value="Metalloenz_LuxS/M16"/>
</dbReference>
<dbReference type="RefSeq" id="WP_237466201.1">
    <property type="nucleotide sequence ID" value="NZ_CAKLDI010000001.1"/>
</dbReference>
<dbReference type="InterPro" id="IPR050626">
    <property type="entry name" value="Peptidase_M16"/>
</dbReference>
<evidence type="ECO:0000256" key="2">
    <source>
        <dbReference type="ARBA" id="ARBA00007261"/>
    </source>
</evidence>
<keyword evidence="6" id="KW-0862">Zinc</keyword>
<evidence type="ECO:0000259" key="10">
    <source>
        <dbReference type="Pfam" id="PF00675"/>
    </source>
</evidence>
<dbReference type="Proteomes" id="UP000838672">
    <property type="component" value="Unassembled WGS sequence"/>
</dbReference>
<feature type="domain" description="Peptidase M16 C-terminal" evidence="11">
    <location>
        <begin position="201"/>
        <end position="380"/>
    </location>
</feature>
<keyword evidence="3" id="KW-0645">Protease</keyword>
<protein>
    <recommendedName>
        <fullName evidence="14">Insulinase family protein</fullName>
    </recommendedName>
</protein>
<evidence type="ECO:0000313" key="13">
    <source>
        <dbReference type="Proteomes" id="UP000838672"/>
    </source>
</evidence>
<evidence type="ECO:0000256" key="6">
    <source>
        <dbReference type="ARBA" id="ARBA00022833"/>
    </source>
</evidence>
<organism evidence="12 13">
    <name type="scientific">Vibrio stylophorae</name>
    <dbReference type="NCBI Taxonomy" id="659351"/>
    <lineage>
        <taxon>Bacteria</taxon>
        <taxon>Pseudomonadati</taxon>
        <taxon>Pseudomonadota</taxon>
        <taxon>Gammaproteobacteria</taxon>
        <taxon>Vibrionales</taxon>
        <taxon>Vibrionaceae</taxon>
        <taxon>Vibrio</taxon>
    </lineage>
</organism>
<reference evidence="12" key="1">
    <citation type="submission" date="2021-11" db="EMBL/GenBank/DDBJ databases">
        <authorList>
            <person name="Rodrigo-Torres L."/>
            <person name="Arahal R. D."/>
            <person name="Lucena T."/>
        </authorList>
    </citation>
    <scope>NUCLEOTIDE SEQUENCE</scope>
    <source>
        <strain evidence="12">CECT 7929</strain>
    </source>
</reference>
<keyword evidence="4" id="KW-0479">Metal-binding</keyword>
<dbReference type="InterPro" id="IPR011765">
    <property type="entry name" value="Pept_M16_N"/>
</dbReference>
<accession>A0ABM8ZUA8</accession>
<dbReference type="PROSITE" id="PS51257">
    <property type="entry name" value="PROKAR_LIPOPROTEIN"/>
    <property type="match status" value="1"/>
</dbReference>
<keyword evidence="5" id="KW-0378">Hydrolase</keyword>
<evidence type="ECO:0000256" key="1">
    <source>
        <dbReference type="ARBA" id="ARBA00001947"/>
    </source>
</evidence>
<evidence type="ECO:0000256" key="8">
    <source>
        <dbReference type="RuleBase" id="RU004447"/>
    </source>
</evidence>
<dbReference type="Gene3D" id="3.30.830.10">
    <property type="entry name" value="Metalloenzyme, LuxS/M16 peptidase-like"/>
    <property type="match status" value="4"/>
</dbReference>
<evidence type="ECO:0000256" key="9">
    <source>
        <dbReference type="SAM" id="SignalP"/>
    </source>
</evidence>
<comment type="similarity">
    <text evidence="2 8">Belongs to the peptidase M16 family.</text>
</comment>
<feature type="domain" description="Peptidase M16 C-terminal" evidence="11">
    <location>
        <begin position="678"/>
        <end position="856"/>
    </location>
</feature>
<feature type="chain" id="PRO_5046772833" description="Insulinase family protein" evidence="9">
    <location>
        <begin position="29"/>
        <end position="923"/>
    </location>
</feature>
<comment type="caution">
    <text evidence="12">The sequence shown here is derived from an EMBL/GenBank/DDBJ whole genome shotgun (WGS) entry which is preliminary data.</text>
</comment>
<dbReference type="Pfam" id="PF00675">
    <property type="entry name" value="Peptidase_M16"/>
    <property type="match status" value="1"/>
</dbReference>
<keyword evidence="7" id="KW-0482">Metalloprotease</keyword>
<keyword evidence="13" id="KW-1185">Reference proteome</keyword>
<evidence type="ECO:0000313" key="12">
    <source>
        <dbReference type="EMBL" id="CAH0533782.1"/>
    </source>
</evidence>
<dbReference type="PANTHER" id="PTHR43690">
    <property type="entry name" value="NARDILYSIN"/>
    <property type="match status" value="1"/>
</dbReference>
<gene>
    <name evidence="12" type="ORF">VST7929_01657</name>
</gene>
<evidence type="ECO:0000256" key="3">
    <source>
        <dbReference type="ARBA" id="ARBA00022670"/>
    </source>
</evidence>
<comment type="cofactor">
    <cofactor evidence="1">
        <name>Zn(2+)</name>
        <dbReference type="ChEBI" id="CHEBI:29105"/>
    </cofactor>
</comment>
<evidence type="ECO:0000256" key="5">
    <source>
        <dbReference type="ARBA" id="ARBA00022801"/>
    </source>
</evidence>
<evidence type="ECO:0000256" key="4">
    <source>
        <dbReference type="ARBA" id="ARBA00022723"/>
    </source>
</evidence>
<dbReference type="InterPro" id="IPR007863">
    <property type="entry name" value="Peptidase_M16_C"/>
</dbReference>
<proteinExistence type="inferred from homology"/>
<dbReference type="EMBL" id="CAKLDI010000001">
    <property type="protein sequence ID" value="CAH0533782.1"/>
    <property type="molecule type" value="Genomic_DNA"/>
</dbReference>
<evidence type="ECO:0008006" key="14">
    <source>
        <dbReference type="Google" id="ProtNLM"/>
    </source>
</evidence>